<reference evidence="11 12" key="1">
    <citation type="submission" date="2018-08" db="EMBL/GenBank/DDBJ databases">
        <title>A genome reference for cultivated species of the human gut microbiota.</title>
        <authorList>
            <person name="Zou Y."/>
            <person name="Xue W."/>
            <person name="Luo G."/>
        </authorList>
    </citation>
    <scope>NUCLEOTIDE SEQUENCE [LARGE SCALE GENOMIC DNA]</scope>
    <source>
        <strain evidence="11 12">AM34-25</strain>
    </source>
</reference>
<dbReference type="SUPFAM" id="SSF49464">
    <property type="entry name" value="Carboxypeptidase regulatory domain-like"/>
    <property type="match status" value="1"/>
</dbReference>
<evidence type="ECO:0000256" key="5">
    <source>
        <dbReference type="ARBA" id="ARBA00023136"/>
    </source>
</evidence>
<feature type="signal peptide" evidence="8">
    <location>
        <begin position="1"/>
        <end position="29"/>
    </location>
</feature>
<dbReference type="Proteomes" id="UP000320533">
    <property type="component" value="Chromosome"/>
</dbReference>
<evidence type="ECO:0000256" key="8">
    <source>
        <dbReference type="SAM" id="SignalP"/>
    </source>
</evidence>
<accession>A0A414BKE8</accession>
<dbReference type="InterPro" id="IPR036942">
    <property type="entry name" value="Beta-barrel_TonB_sf"/>
</dbReference>
<dbReference type="NCBIfam" id="TIGR04056">
    <property type="entry name" value="OMP_RagA_SusC"/>
    <property type="match status" value="1"/>
</dbReference>
<dbReference type="InterPro" id="IPR037066">
    <property type="entry name" value="Plug_dom_sf"/>
</dbReference>
<evidence type="ECO:0000313" key="11">
    <source>
        <dbReference type="EMBL" id="RHC75499.1"/>
    </source>
</evidence>
<keyword evidence="4 7" id="KW-0812">Transmembrane</keyword>
<evidence type="ECO:0000256" key="7">
    <source>
        <dbReference type="PROSITE-ProRule" id="PRU01360"/>
    </source>
</evidence>
<dbReference type="AlphaFoldDB" id="A0A414BKE8"/>
<dbReference type="NCBIfam" id="TIGR04057">
    <property type="entry name" value="SusC_RagA_signa"/>
    <property type="match status" value="1"/>
</dbReference>
<dbReference type="InterPro" id="IPR039426">
    <property type="entry name" value="TonB-dep_rcpt-like"/>
</dbReference>
<dbReference type="GO" id="GO:0009279">
    <property type="term" value="C:cell outer membrane"/>
    <property type="evidence" value="ECO:0007669"/>
    <property type="project" value="UniProtKB-SubCell"/>
</dbReference>
<dbReference type="Gene3D" id="2.60.40.1120">
    <property type="entry name" value="Carboxypeptidase-like, regulatory domain"/>
    <property type="match status" value="1"/>
</dbReference>
<dbReference type="RefSeq" id="WP_117990719.1">
    <property type="nucleotide sequence ID" value="NZ_AP019724.1"/>
</dbReference>
<protein>
    <submittedName>
        <fullName evidence="10">SusC/RagA family TonB-linked outer membrane protein</fullName>
    </submittedName>
    <submittedName>
        <fullName evidence="11">TonB-dependent receptor</fullName>
    </submittedName>
</protein>
<dbReference type="InterPro" id="IPR012910">
    <property type="entry name" value="Plug_dom"/>
</dbReference>
<keyword evidence="6 7" id="KW-0998">Cell outer membrane</keyword>
<comment type="subcellular location">
    <subcellularLocation>
        <location evidence="1 7">Cell outer membrane</location>
        <topology evidence="1 7">Multi-pass membrane protein</topology>
    </subcellularLocation>
</comment>
<dbReference type="InterPro" id="IPR023997">
    <property type="entry name" value="TonB-dep_OMP_SusC/RagA_CS"/>
</dbReference>
<name>A0A414BKE8_BACUN</name>
<dbReference type="EMBL" id="AP019724">
    <property type="protein sequence ID" value="BBK85855.1"/>
    <property type="molecule type" value="Genomic_DNA"/>
</dbReference>
<dbReference type="PROSITE" id="PS52016">
    <property type="entry name" value="TONB_DEPENDENT_REC_3"/>
    <property type="match status" value="1"/>
</dbReference>
<dbReference type="Pfam" id="PF13715">
    <property type="entry name" value="CarbopepD_reg_2"/>
    <property type="match status" value="1"/>
</dbReference>
<keyword evidence="11" id="KW-0675">Receptor</keyword>
<comment type="similarity">
    <text evidence="7">Belongs to the TonB-dependent receptor family.</text>
</comment>
<sequence>MKCFNFMEYNKYRYLLCLAWILSVMPMFAQNMSVKGYVYDKITGEPLIGATVLQKGTQNGVVTDVDGNFVLALPVNGTLVVNYIGYESKEVKVTSAVKKLKIAMEENSLVLDEVVAIGYGSAKKKDLTGSIASVRLEDSPRMTLPNMNVLDALKGQLPGFDIGTVTNAGGNPSINIRGQNSIKASNDPLLVVDGVVFVGSWNELNPNDIASVDVLKDASSAAVYGSRAANGVILVTTKRGKSGKPTVRFGATVGFQTPTVKPDMLSPEGYLRLKKDLNISNGASDADLTLENMLTPYEYSAYQEGNIIDWYDECVDMGLSQDYQVSVSGGTEKTNYYISGQYLDQKGVMYNDKFKKFSVTSKVESQVTDWLKIGLNLSVISKNADGVAPDMRNAINNTPYGYKYVRFEGFENQMERSPQGHTTTINPLWQTTQFNEDRNQNYRSSAFARVELPWVKGLSYTFNYSLNRWEGHSANFQDERYFMNTLDEGDLYDQTKYLVDANGYKNHSTRTDWFLNHLINYNRTFGNHSIDATLLAERQRQTTTSSKLSAKDFAAAGTTVLGIHALELGNPEKRGVESGKSVLSQLAYMARMNYAYKQRYHLSASIRRDGYSGFAEGNKYGNFFSAAGAWTISNEDFFKDNVKLINYLKLRLSYGQNGNPSVGSYSTFSKMGSGLYLFGDQTVNTSAASGLANKALAWERTGAWNVGFDFSMLNDRLRGNVDYYNSKTVDLLLNRAIPIMNGFQNVSDNIGKVKNWGLEFSLNSVNIETKDFSWSTGLNFWMNRNKIASLYGLDGNGDGREDDDIANNLFIGKSLGAVYTFVFDGIIQEDDLEYMAIYGGVPGDVKFKDLNNDGVIDANGDRKIIGYTKPNFTMTMSNTFTYKNFELYFLLNWISGGGKDNYYIANNIYANYVGTFGGGGTANWLDKEYWMPEHPSNKVPRPNYKNPYGYQFPQRHDFLRLQDLSLAYNFDKELLKKTPIQDLKLYMAAKNLLTFTGWEGQDPETGQAYAHGNPAMRNITVGVEVVF</sequence>
<gene>
    <name evidence="10" type="ORF">Bun01g_02250</name>
    <name evidence="11" type="ORF">DW831_04030</name>
</gene>
<dbReference type="KEGG" id="bun:Bun01g_02250"/>
<dbReference type="Proteomes" id="UP000284514">
    <property type="component" value="Unassembled WGS sequence"/>
</dbReference>
<dbReference type="SUPFAM" id="SSF56935">
    <property type="entry name" value="Porins"/>
    <property type="match status" value="1"/>
</dbReference>
<feature type="domain" description="TonB-dependent receptor plug" evidence="9">
    <location>
        <begin position="124"/>
        <end position="232"/>
    </location>
</feature>
<keyword evidence="5 7" id="KW-0472">Membrane</keyword>
<keyword evidence="8" id="KW-0732">Signal</keyword>
<feature type="chain" id="PRO_5036104868" evidence="8">
    <location>
        <begin position="30"/>
        <end position="1027"/>
    </location>
</feature>
<proteinExistence type="inferred from homology"/>
<evidence type="ECO:0000313" key="13">
    <source>
        <dbReference type="Proteomes" id="UP000320533"/>
    </source>
</evidence>
<evidence type="ECO:0000256" key="6">
    <source>
        <dbReference type="ARBA" id="ARBA00023237"/>
    </source>
</evidence>
<keyword evidence="3 7" id="KW-1134">Transmembrane beta strand</keyword>
<dbReference type="Gene3D" id="2.170.130.10">
    <property type="entry name" value="TonB-dependent receptor, plug domain"/>
    <property type="match status" value="1"/>
</dbReference>
<dbReference type="EMBL" id="QSIF01000004">
    <property type="protein sequence ID" value="RHC75499.1"/>
    <property type="molecule type" value="Genomic_DNA"/>
</dbReference>
<evidence type="ECO:0000256" key="2">
    <source>
        <dbReference type="ARBA" id="ARBA00022448"/>
    </source>
</evidence>
<evidence type="ECO:0000256" key="3">
    <source>
        <dbReference type="ARBA" id="ARBA00022452"/>
    </source>
</evidence>
<evidence type="ECO:0000313" key="10">
    <source>
        <dbReference type="EMBL" id="BBK85855.1"/>
    </source>
</evidence>
<organism evidence="11 12">
    <name type="scientific">Bacteroides uniformis</name>
    <dbReference type="NCBI Taxonomy" id="820"/>
    <lineage>
        <taxon>Bacteria</taxon>
        <taxon>Pseudomonadati</taxon>
        <taxon>Bacteroidota</taxon>
        <taxon>Bacteroidia</taxon>
        <taxon>Bacteroidales</taxon>
        <taxon>Bacteroidaceae</taxon>
        <taxon>Bacteroides</taxon>
    </lineage>
</organism>
<dbReference type="InterPro" id="IPR008969">
    <property type="entry name" value="CarboxyPept-like_regulatory"/>
</dbReference>
<reference evidence="10 13" key="2">
    <citation type="submission" date="2019-06" db="EMBL/GenBank/DDBJ databases">
        <title>Complete genome sequence of Bacteroides uniformis NBRC 113350.</title>
        <authorList>
            <person name="Miura T."/>
            <person name="Furukawa M."/>
            <person name="Shimamura M."/>
            <person name="Ohyama Y."/>
            <person name="Yamazoe A."/>
            <person name="Kawasaki H."/>
        </authorList>
    </citation>
    <scope>NUCLEOTIDE SEQUENCE [LARGE SCALE GENOMIC DNA]</scope>
    <source>
        <strain evidence="10 13">NBRC 113350</strain>
    </source>
</reference>
<evidence type="ECO:0000256" key="4">
    <source>
        <dbReference type="ARBA" id="ARBA00022692"/>
    </source>
</evidence>
<dbReference type="Pfam" id="PF07715">
    <property type="entry name" value="Plug"/>
    <property type="match status" value="1"/>
</dbReference>
<evidence type="ECO:0000259" key="9">
    <source>
        <dbReference type="Pfam" id="PF07715"/>
    </source>
</evidence>
<dbReference type="Gene3D" id="2.40.170.20">
    <property type="entry name" value="TonB-dependent receptor, beta-barrel domain"/>
    <property type="match status" value="1"/>
</dbReference>
<evidence type="ECO:0000313" key="12">
    <source>
        <dbReference type="Proteomes" id="UP000284514"/>
    </source>
</evidence>
<evidence type="ECO:0000256" key="1">
    <source>
        <dbReference type="ARBA" id="ARBA00004571"/>
    </source>
</evidence>
<dbReference type="InterPro" id="IPR023996">
    <property type="entry name" value="TonB-dep_OMP_SusC/RagA"/>
</dbReference>
<keyword evidence="2 7" id="KW-0813">Transport</keyword>